<evidence type="ECO:0000259" key="14">
    <source>
        <dbReference type="Pfam" id="PF10699"/>
    </source>
</evidence>
<keyword evidence="10" id="KW-0278">Fertilization</keyword>
<dbReference type="InterPro" id="IPR040326">
    <property type="entry name" value="HAP2/GCS1"/>
</dbReference>
<sequence length="938" mass="105046">MHMFRFLLLLFCSRPTSGDLIAKSSITICENTGGADDPMSVVYEKACEKKLIVTMSVRSGQNGTEMLKTVSNVSKVYDEVEREPARLYNPFIITLSKTPVHLTYPYYYRGTVNNQPVEKVKISNNGALATGSRNLCDDMWGSDESTCGFDKDADGNAIWDSQGFCCWCSEQDKWRGSFGDETPFSRAGLACKVFTKAQAAAHCMKYDDLWYTVNELGRWEMEFGIHVKTYDQVTTKVGNITKPKWVPGGEIVIGPHVRMGRGKYGRLLASYIGEFQTHRQFPTLTEKYLLIPYVSAKIDPKTHPQVLGGPSDYMIIDKHEVNYKPTGPHECDKIGVTYTAFRNQQPAGCHQKKGSCLNNQPRTYFHDDTARRTLGETPLHFPERYGKLVGVKNRPKGDEQEFMLTYEIDEVMTSLVTLQISADDIILIYNRASGKILKAYAQDFEALSKDGHLYVVVQNTGYVTADFSVVISECSGAIGKFREKVLSINPQKTHLFTFDIHAYDMKGGSHYCAVKLFDARHKMVDSANVTFTTSAPCVCAASCGCSCYESGFKCVERDDRDWDEEKPTDSGLDLTGAVDIWTKIKNYAKKIGKIFKFFTSPGGIASIVGILVGLGALKAFMGLRRKGAAVARFGMGGVKKGKHEKRDNTGQIIMVEYNEQGEEIDPETKEVTKPRNKAKEFLFNLVFFLFLPLLLSFKLCKAIVKCCCRKKPASKEETEAKEGDKEEDEIQGPEVEIFKERDILKDGSPPRPSSQVSSEQNVTGVKRSHSSDSSRGSLVIKKSKHGSEDEGLMTENRRASSSRRISWARMEDKTPSQDDEEASMQKNEPSPPEDIKPLTDTVVYHQFYDTDAVASELESPGEQFSLAGKISCIPRPTGIQYRFDLLMALQICGNVEGQQVLLNTPRTLEPYLFSKLMTVREIRERITLQPQAPCLNLK</sequence>
<evidence type="ECO:0000256" key="8">
    <source>
        <dbReference type="ARBA" id="ARBA00023136"/>
    </source>
</evidence>
<evidence type="ECO:0000256" key="11">
    <source>
        <dbReference type="SAM" id="MobiDB-lite"/>
    </source>
</evidence>
<evidence type="ECO:0000256" key="13">
    <source>
        <dbReference type="SAM" id="SignalP"/>
    </source>
</evidence>
<keyword evidence="9" id="KW-1015">Disulfide bond</keyword>
<reference evidence="15 16" key="1">
    <citation type="submission" date="2022-05" db="EMBL/GenBank/DDBJ databases">
        <authorList>
            <consortium name="Genoscope - CEA"/>
            <person name="William W."/>
        </authorList>
    </citation>
    <scope>NUCLEOTIDE SEQUENCE [LARGE SCALE GENOMIC DNA]</scope>
</reference>
<dbReference type="Proteomes" id="UP001159405">
    <property type="component" value="Unassembled WGS sequence"/>
</dbReference>
<keyword evidence="16" id="KW-1185">Reference proteome</keyword>
<evidence type="ECO:0000313" key="15">
    <source>
        <dbReference type="EMBL" id="CAH3111981.1"/>
    </source>
</evidence>
<comment type="subcellular location">
    <subcellularLocation>
        <location evidence="1">Cell membrane</location>
        <topology evidence="1">Single-pass type I membrane protein</topology>
    </subcellularLocation>
</comment>
<evidence type="ECO:0000256" key="2">
    <source>
        <dbReference type="ARBA" id="ARBA00010929"/>
    </source>
</evidence>
<evidence type="ECO:0000256" key="7">
    <source>
        <dbReference type="ARBA" id="ARBA00023121"/>
    </source>
</evidence>
<evidence type="ECO:0000256" key="3">
    <source>
        <dbReference type="ARBA" id="ARBA00022475"/>
    </source>
</evidence>
<feature type="region of interest" description="Disordered" evidence="11">
    <location>
        <begin position="714"/>
        <end position="837"/>
    </location>
</feature>
<organism evidence="15 16">
    <name type="scientific">Porites lobata</name>
    <dbReference type="NCBI Taxonomy" id="104759"/>
    <lineage>
        <taxon>Eukaryota</taxon>
        <taxon>Metazoa</taxon>
        <taxon>Cnidaria</taxon>
        <taxon>Anthozoa</taxon>
        <taxon>Hexacorallia</taxon>
        <taxon>Scleractinia</taxon>
        <taxon>Fungiina</taxon>
        <taxon>Poritidae</taxon>
        <taxon>Porites</taxon>
    </lineage>
</organism>
<accession>A0ABN8NL21</accession>
<keyword evidence="5 13" id="KW-0732">Signal</keyword>
<protein>
    <recommendedName>
        <fullName evidence="14">Generative cell specific-1/HAP2 domain-containing protein</fullName>
    </recommendedName>
</protein>
<keyword evidence="8 12" id="KW-0472">Membrane</keyword>
<proteinExistence type="inferred from homology"/>
<feature type="transmembrane region" description="Helical" evidence="12">
    <location>
        <begin position="594"/>
        <end position="617"/>
    </location>
</feature>
<evidence type="ECO:0000256" key="5">
    <source>
        <dbReference type="ARBA" id="ARBA00022729"/>
    </source>
</evidence>
<feature type="transmembrane region" description="Helical" evidence="12">
    <location>
        <begin position="681"/>
        <end position="699"/>
    </location>
</feature>
<keyword evidence="7" id="KW-0446">Lipid-binding</keyword>
<keyword evidence="6 12" id="KW-1133">Transmembrane helix</keyword>
<name>A0ABN8NL21_9CNID</name>
<evidence type="ECO:0000256" key="12">
    <source>
        <dbReference type="SAM" id="Phobius"/>
    </source>
</evidence>
<feature type="domain" description="Generative cell specific-1/HAP2" evidence="14">
    <location>
        <begin position="46"/>
        <end position="535"/>
    </location>
</feature>
<evidence type="ECO:0000256" key="10">
    <source>
        <dbReference type="ARBA" id="ARBA00023279"/>
    </source>
</evidence>
<comment type="caution">
    <text evidence="15">The sequence shown here is derived from an EMBL/GenBank/DDBJ whole genome shotgun (WGS) entry which is preliminary data.</text>
</comment>
<dbReference type="PANTHER" id="PTHR31764:SF0">
    <property type="entry name" value="GENERATIVE CELL SPECIFIC-1_HAP2 DOMAIN-CONTAINING PROTEIN"/>
    <property type="match status" value="1"/>
</dbReference>
<keyword evidence="3" id="KW-1003">Cell membrane</keyword>
<keyword evidence="4 12" id="KW-0812">Transmembrane</keyword>
<dbReference type="EMBL" id="CALNXK010000024">
    <property type="protein sequence ID" value="CAH3111981.1"/>
    <property type="molecule type" value="Genomic_DNA"/>
</dbReference>
<evidence type="ECO:0000313" key="16">
    <source>
        <dbReference type="Proteomes" id="UP001159405"/>
    </source>
</evidence>
<evidence type="ECO:0000256" key="4">
    <source>
        <dbReference type="ARBA" id="ARBA00022692"/>
    </source>
</evidence>
<evidence type="ECO:0000256" key="6">
    <source>
        <dbReference type="ARBA" id="ARBA00022989"/>
    </source>
</evidence>
<evidence type="ECO:0000256" key="9">
    <source>
        <dbReference type="ARBA" id="ARBA00023157"/>
    </source>
</evidence>
<gene>
    <name evidence="15" type="ORF">PLOB_00020719</name>
</gene>
<feature type="compositionally biased region" description="Polar residues" evidence="11">
    <location>
        <begin position="753"/>
        <end position="763"/>
    </location>
</feature>
<dbReference type="InterPro" id="IPR018928">
    <property type="entry name" value="HAP2/GCS1_dom"/>
</dbReference>
<feature type="chain" id="PRO_5045076041" description="Generative cell specific-1/HAP2 domain-containing protein" evidence="13">
    <location>
        <begin position="19"/>
        <end position="938"/>
    </location>
</feature>
<dbReference type="Pfam" id="PF10699">
    <property type="entry name" value="HAP2-GCS1"/>
    <property type="match status" value="1"/>
</dbReference>
<feature type="compositionally biased region" description="Basic and acidic residues" evidence="11">
    <location>
        <begin position="736"/>
        <end position="745"/>
    </location>
</feature>
<dbReference type="PANTHER" id="PTHR31764">
    <property type="entry name" value="PROTEIN HAPLESS 2"/>
    <property type="match status" value="1"/>
</dbReference>
<feature type="signal peptide" evidence="13">
    <location>
        <begin position="1"/>
        <end position="18"/>
    </location>
</feature>
<comment type="similarity">
    <text evidence="2">Belongs to the HAP2/GCS1 family.</text>
</comment>
<evidence type="ECO:0000256" key="1">
    <source>
        <dbReference type="ARBA" id="ARBA00004251"/>
    </source>
</evidence>
<feature type="compositionally biased region" description="Basic and acidic residues" evidence="11">
    <location>
        <begin position="714"/>
        <end position="724"/>
    </location>
</feature>